<dbReference type="Pfam" id="PF02593">
    <property type="entry name" value="DUF166"/>
    <property type="match status" value="1"/>
</dbReference>
<comment type="caution">
    <text evidence="1">The sequence shown here is derived from an EMBL/GenBank/DDBJ whole genome shotgun (WGS) entry which is preliminary data.</text>
</comment>
<keyword evidence="2" id="KW-1185">Reference proteome</keyword>
<gene>
    <name evidence="1" type="ORF">MHHB_P0624</name>
</gene>
<dbReference type="Proteomes" id="UP000290527">
    <property type="component" value="Unassembled WGS sequence"/>
</dbReference>
<protein>
    <submittedName>
        <fullName evidence="1">Uncharacterized protein</fullName>
    </submittedName>
</protein>
<evidence type="ECO:0000313" key="1">
    <source>
        <dbReference type="EMBL" id="GBF36394.1"/>
    </source>
</evidence>
<reference evidence="1 2" key="1">
    <citation type="journal article" date="2019" name="Int. J. Syst. Evol. Microbiol.">
        <title>Methanofervidicoccus abyssi gen. nov., sp. nov., a hydrogenotrophic methanogen, isolated from a hydrothermal vent chimney in the Mid-Cayman Spreading Center, the Caribbean Sea.</title>
        <authorList>
            <person name="Sakai S."/>
            <person name="Takaki Y."/>
            <person name="Miyazaki M."/>
            <person name="Ogawara M."/>
            <person name="Yanagawa K."/>
            <person name="Miyazaki J."/>
            <person name="Takai K."/>
        </authorList>
    </citation>
    <scope>NUCLEOTIDE SEQUENCE [LARGE SCALE GENOMIC DNA]</scope>
    <source>
        <strain evidence="1 2">HHB</strain>
    </source>
</reference>
<dbReference type="AlphaFoldDB" id="A0A401HQ48"/>
<name>A0A401HQ48_9EURY</name>
<evidence type="ECO:0000313" key="2">
    <source>
        <dbReference type="Proteomes" id="UP000290527"/>
    </source>
</evidence>
<dbReference type="EMBL" id="BFAX01000003">
    <property type="protein sequence ID" value="GBF36394.1"/>
    <property type="molecule type" value="Genomic_DNA"/>
</dbReference>
<proteinExistence type="predicted"/>
<accession>A0A401HQ48</accession>
<organism evidence="1 2">
    <name type="scientific">Methanofervidicoccus abyssi</name>
    <dbReference type="NCBI Taxonomy" id="2082189"/>
    <lineage>
        <taxon>Archaea</taxon>
        <taxon>Methanobacteriati</taxon>
        <taxon>Methanobacteriota</taxon>
        <taxon>Methanomada group</taxon>
        <taxon>Methanococci</taxon>
        <taxon>Methanococcales</taxon>
        <taxon>Methanofervidicoccus</taxon>
    </lineage>
</organism>
<sequence length="62" mass="7106">MLMLSPLISELEEEIANAHHNYPCLGSMEYNKELEDTILHEAGYIALETLKKALLPYKCKNK</sequence>
<dbReference type="InterPro" id="IPR003745">
    <property type="entry name" value="DUF166"/>
</dbReference>